<dbReference type="AlphaFoldDB" id="A0A6N7LHX6"/>
<evidence type="ECO:0000313" key="2">
    <source>
        <dbReference type="Proteomes" id="UP000439983"/>
    </source>
</evidence>
<organism evidence="1 2">
    <name type="scientific">Sinorhizobium terangae</name>
    <dbReference type="NCBI Taxonomy" id="110322"/>
    <lineage>
        <taxon>Bacteria</taxon>
        <taxon>Pseudomonadati</taxon>
        <taxon>Pseudomonadota</taxon>
        <taxon>Alphaproteobacteria</taxon>
        <taxon>Hyphomicrobiales</taxon>
        <taxon>Rhizobiaceae</taxon>
        <taxon>Sinorhizobium/Ensifer group</taxon>
        <taxon>Sinorhizobium</taxon>
    </lineage>
</organism>
<dbReference type="InterPro" id="IPR009078">
    <property type="entry name" value="Ferritin-like_SF"/>
</dbReference>
<reference evidence="1 2" key="1">
    <citation type="journal article" date="2013" name="Genome Biol.">
        <title>Comparative genomics of the core and accessory genomes of 48 Sinorhizobium strains comprising five genospecies.</title>
        <authorList>
            <person name="Sugawara M."/>
            <person name="Epstein B."/>
            <person name="Badgley B.D."/>
            <person name="Unno T."/>
            <person name="Xu L."/>
            <person name="Reese J."/>
            <person name="Gyaneshwar P."/>
            <person name="Denny R."/>
            <person name="Mudge J."/>
            <person name="Bharti A.K."/>
            <person name="Farmer A.D."/>
            <person name="May G.D."/>
            <person name="Woodward J.E."/>
            <person name="Medigue C."/>
            <person name="Vallenet D."/>
            <person name="Lajus A."/>
            <person name="Rouy Z."/>
            <person name="Martinez-Vaz B."/>
            <person name="Tiffin P."/>
            <person name="Young N.D."/>
            <person name="Sadowsky M.J."/>
        </authorList>
    </citation>
    <scope>NUCLEOTIDE SEQUENCE [LARGE SCALE GENOMIC DNA]</scope>
    <source>
        <strain evidence="1 2">USDA4894</strain>
    </source>
</reference>
<dbReference type="Gene3D" id="1.20.1260.10">
    <property type="match status" value="1"/>
</dbReference>
<dbReference type="Pfam" id="PF05974">
    <property type="entry name" value="DUF892"/>
    <property type="match status" value="1"/>
</dbReference>
<dbReference type="InterPro" id="IPR012347">
    <property type="entry name" value="Ferritin-like"/>
</dbReference>
<sequence length="164" mass="18199">MTEARDNFIAWLRDAHAMEEQAVTMLTAEAGRLDDYPELKAKVETHLEETREHARKLEICLDRLGDDSSSIKDVAGKATAMAQGLSGMFASDEVVKGSLASYTFEHMEIASYRILIAAAEEIGDMQTKSVCEEILQEETAMADWLATHIGGVTRQFLTRSEATR</sequence>
<evidence type="ECO:0000313" key="1">
    <source>
        <dbReference type="EMBL" id="MQX17481.1"/>
    </source>
</evidence>
<dbReference type="EMBL" id="WITC01000097">
    <property type="protein sequence ID" value="MQX17481.1"/>
    <property type="molecule type" value="Genomic_DNA"/>
</dbReference>
<dbReference type="SUPFAM" id="SSF47240">
    <property type="entry name" value="Ferritin-like"/>
    <property type="match status" value="1"/>
</dbReference>
<comment type="caution">
    <text evidence="1">The sequence shown here is derived from an EMBL/GenBank/DDBJ whole genome shotgun (WGS) entry which is preliminary data.</text>
</comment>
<proteinExistence type="predicted"/>
<name>A0A6N7LHX6_SINTE</name>
<gene>
    <name evidence="1" type="ORF">GHK62_22840</name>
</gene>
<dbReference type="RefSeq" id="WP_184108491.1">
    <property type="nucleotide sequence ID" value="NZ_CP121660.1"/>
</dbReference>
<dbReference type="Proteomes" id="UP000439983">
    <property type="component" value="Unassembled WGS sequence"/>
</dbReference>
<keyword evidence="2" id="KW-1185">Reference proteome</keyword>
<protein>
    <submittedName>
        <fullName evidence="1">DUF892 family protein</fullName>
    </submittedName>
</protein>
<accession>A0A6N7LHX6</accession>
<dbReference type="InterPro" id="IPR010287">
    <property type="entry name" value="DUF892_YciF-like"/>
</dbReference>